<dbReference type="Gene3D" id="3.30.420.40">
    <property type="match status" value="2"/>
</dbReference>
<keyword evidence="3" id="KW-1185">Reference proteome</keyword>
<name>A0A7U9XXJ9_9MOLU</name>
<gene>
    <name evidence="2" type="primary">murK</name>
    <name evidence="2" type="ORF">MPAN_010720</name>
</gene>
<dbReference type="RefSeq" id="WP_176240143.1">
    <property type="nucleotide sequence ID" value="NZ_AP024412.1"/>
</dbReference>
<protein>
    <submittedName>
        <fullName evidence="2">N-acetylmuramic acid/N-acetylglucosamine kinase</fullName>
    </submittedName>
</protein>
<dbReference type="EMBL" id="AP024412">
    <property type="protein sequence ID" value="BCR36179.1"/>
    <property type="molecule type" value="Genomic_DNA"/>
</dbReference>
<proteinExistence type="predicted"/>
<dbReference type="InterPro" id="IPR043129">
    <property type="entry name" value="ATPase_NBD"/>
</dbReference>
<keyword evidence="2" id="KW-0808">Transferase</keyword>
<sequence>MNLYLGIDGGGTKTKVTIIDKREQLIYENTSGPSSTDSVSLDETITAINEAIKPYFDKNPKRKIDGCFAGLSGIVFPTDSLDVERGLRDLPYFKEDALIIVKNDMENSLYSGACFEEGIALISGTGMVAFGKDIHKSHKAGGWGYKEGELGSGFHLGTEAIRYAIRAYDGRYEKDAFANEIAKSIGLNQPSDIVYVMNDFYDDRTRVASLAPIVTMFANQDNQHAKKIIDLATDECALAVKAVYNYISMKNKTCVIVGSLGNSRGYFKEQLQLKIKAIDPYINIINPILDPSFAAAMMAKKNDQNL</sequence>
<dbReference type="Proteomes" id="UP000620133">
    <property type="component" value="Chromosome"/>
</dbReference>
<keyword evidence="2" id="KW-0418">Kinase</keyword>
<dbReference type="CDD" id="cd24007">
    <property type="entry name" value="ASKHA_NBD_eukNAGK-like"/>
    <property type="match status" value="1"/>
</dbReference>
<dbReference type="SUPFAM" id="SSF53067">
    <property type="entry name" value="Actin-like ATPase domain"/>
    <property type="match status" value="2"/>
</dbReference>
<dbReference type="PANTHER" id="PTHR43190:SF3">
    <property type="entry name" value="N-ACETYL-D-GLUCOSAMINE KINASE"/>
    <property type="match status" value="1"/>
</dbReference>
<evidence type="ECO:0000313" key="2">
    <source>
        <dbReference type="EMBL" id="BCR36179.1"/>
    </source>
</evidence>
<organism evidence="2 3">
    <name type="scientific">Mariniplasma anaerobium</name>
    <dbReference type="NCBI Taxonomy" id="2735436"/>
    <lineage>
        <taxon>Bacteria</taxon>
        <taxon>Bacillati</taxon>
        <taxon>Mycoplasmatota</taxon>
        <taxon>Mollicutes</taxon>
        <taxon>Acholeplasmatales</taxon>
        <taxon>Acholeplasmataceae</taxon>
        <taxon>Mariniplasma</taxon>
    </lineage>
</organism>
<feature type="domain" description="ATPase BadF/BadG/BcrA/BcrD type" evidence="1">
    <location>
        <begin position="5"/>
        <end position="299"/>
    </location>
</feature>
<dbReference type="PANTHER" id="PTHR43190">
    <property type="entry name" value="N-ACETYL-D-GLUCOSAMINE KINASE"/>
    <property type="match status" value="1"/>
</dbReference>
<dbReference type="AlphaFoldDB" id="A0A7U9XXJ9"/>
<evidence type="ECO:0000259" key="1">
    <source>
        <dbReference type="Pfam" id="PF01869"/>
    </source>
</evidence>
<reference evidence="2" key="1">
    <citation type="submission" date="2021-01" db="EMBL/GenBank/DDBJ databases">
        <title>Draft genome sequence of Acholeplasmataceae bacterium strain Mahy22.</title>
        <authorList>
            <person name="Watanabe M."/>
            <person name="Kojima H."/>
            <person name="Fukui M."/>
        </authorList>
    </citation>
    <scope>NUCLEOTIDE SEQUENCE</scope>
    <source>
        <strain evidence="2">Mahy22</strain>
    </source>
</reference>
<accession>A0A7U9XXJ9</accession>
<dbReference type="InterPro" id="IPR052519">
    <property type="entry name" value="Euk-type_GlcNAc_Kinase"/>
</dbReference>
<evidence type="ECO:0000313" key="3">
    <source>
        <dbReference type="Proteomes" id="UP000620133"/>
    </source>
</evidence>
<dbReference type="KEGG" id="manr:MPAN_010720"/>
<dbReference type="InterPro" id="IPR002731">
    <property type="entry name" value="ATPase_BadF"/>
</dbReference>
<dbReference type="GO" id="GO:0016301">
    <property type="term" value="F:kinase activity"/>
    <property type="evidence" value="ECO:0007669"/>
    <property type="project" value="UniProtKB-KW"/>
</dbReference>
<dbReference type="Pfam" id="PF01869">
    <property type="entry name" value="BcrAD_BadFG"/>
    <property type="match status" value="1"/>
</dbReference>